<comment type="caution">
    <text evidence="5">The sequence shown here is derived from an EMBL/GenBank/DDBJ whole genome shotgun (WGS) entry which is preliminary data.</text>
</comment>
<protein>
    <submittedName>
        <fullName evidence="5">3-oxoacyl-ACP synthase</fullName>
    </submittedName>
</protein>
<reference evidence="5" key="2">
    <citation type="submission" date="2020-09" db="EMBL/GenBank/DDBJ databases">
        <authorList>
            <person name="Sun Q."/>
            <person name="Zhou Y."/>
        </authorList>
    </citation>
    <scope>NUCLEOTIDE SEQUENCE</scope>
    <source>
        <strain evidence="5">CGMCC 1.12195</strain>
    </source>
</reference>
<evidence type="ECO:0000313" key="5">
    <source>
        <dbReference type="EMBL" id="GGG87526.1"/>
    </source>
</evidence>
<dbReference type="AlphaFoldDB" id="A0A917HS12"/>
<evidence type="ECO:0000313" key="6">
    <source>
        <dbReference type="Proteomes" id="UP000660862"/>
    </source>
</evidence>
<dbReference type="GO" id="GO:0006633">
    <property type="term" value="P:fatty acid biosynthetic process"/>
    <property type="evidence" value="ECO:0007669"/>
    <property type="project" value="InterPro"/>
</dbReference>
<dbReference type="InterPro" id="IPR013747">
    <property type="entry name" value="ACP_syn_III_C"/>
</dbReference>
<evidence type="ECO:0000256" key="2">
    <source>
        <dbReference type="ARBA" id="ARBA00023315"/>
    </source>
</evidence>
<dbReference type="PANTHER" id="PTHR34069">
    <property type="entry name" value="3-OXOACYL-[ACYL-CARRIER-PROTEIN] SYNTHASE 3"/>
    <property type="match status" value="1"/>
</dbReference>
<reference evidence="5" key="1">
    <citation type="journal article" date="2014" name="Int. J. Syst. Evol. Microbiol.">
        <title>Complete genome sequence of Corynebacterium casei LMG S-19264T (=DSM 44701T), isolated from a smear-ripened cheese.</title>
        <authorList>
            <consortium name="US DOE Joint Genome Institute (JGI-PGF)"/>
            <person name="Walter F."/>
            <person name="Albersmeier A."/>
            <person name="Kalinowski J."/>
            <person name="Ruckert C."/>
        </authorList>
    </citation>
    <scope>NUCLEOTIDE SEQUENCE</scope>
    <source>
        <strain evidence="5">CGMCC 1.12195</strain>
    </source>
</reference>
<feature type="domain" description="Beta-ketoacyl-[acyl-carrier-protein] synthase III N-terminal" evidence="4">
    <location>
        <begin position="136"/>
        <end position="209"/>
    </location>
</feature>
<organism evidence="5 6">
    <name type="scientific">Parapedobacter pyrenivorans</name>
    <dbReference type="NCBI Taxonomy" id="1305674"/>
    <lineage>
        <taxon>Bacteria</taxon>
        <taxon>Pseudomonadati</taxon>
        <taxon>Bacteroidota</taxon>
        <taxon>Sphingobacteriia</taxon>
        <taxon>Sphingobacteriales</taxon>
        <taxon>Sphingobacteriaceae</taxon>
        <taxon>Parapedobacter</taxon>
    </lineage>
</organism>
<name>A0A917HS12_9SPHI</name>
<dbReference type="InterPro" id="IPR016039">
    <property type="entry name" value="Thiolase-like"/>
</dbReference>
<dbReference type="Pfam" id="PF08545">
    <property type="entry name" value="ACP_syn_III"/>
    <property type="match status" value="1"/>
</dbReference>
<dbReference type="EMBL" id="BMER01000001">
    <property type="protein sequence ID" value="GGG87526.1"/>
    <property type="molecule type" value="Genomic_DNA"/>
</dbReference>
<evidence type="ECO:0000259" key="4">
    <source>
        <dbReference type="Pfam" id="PF08545"/>
    </source>
</evidence>
<proteinExistence type="predicted"/>
<evidence type="ECO:0000259" key="3">
    <source>
        <dbReference type="Pfam" id="PF08541"/>
    </source>
</evidence>
<dbReference type="Gene3D" id="3.40.47.10">
    <property type="match status" value="2"/>
</dbReference>
<dbReference type="PANTHER" id="PTHR34069:SF3">
    <property type="entry name" value="ACYL-COA:ACYL-COA ALKYLTRANSFERASE"/>
    <property type="match status" value="1"/>
</dbReference>
<dbReference type="GO" id="GO:0004315">
    <property type="term" value="F:3-oxoacyl-[acyl-carrier-protein] synthase activity"/>
    <property type="evidence" value="ECO:0007669"/>
    <property type="project" value="InterPro"/>
</dbReference>
<keyword evidence="6" id="KW-1185">Reference proteome</keyword>
<dbReference type="CDD" id="cd00830">
    <property type="entry name" value="KAS_III"/>
    <property type="match status" value="1"/>
</dbReference>
<dbReference type="Pfam" id="PF08541">
    <property type="entry name" value="ACP_syn_III_C"/>
    <property type="match status" value="1"/>
</dbReference>
<keyword evidence="2" id="KW-0012">Acyltransferase</keyword>
<evidence type="ECO:0000256" key="1">
    <source>
        <dbReference type="ARBA" id="ARBA00022679"/>
    </source>
</evidence>
<dbReference type="Proteomes" id="UP000660862">
    <property type="component" value="Unassembled WGS sequence"/>
</dbReference>
<gene>
    <name evidence="5" type="primary">fabH1</name>
    <name evidence="5" type="ORF">GCM10007415_21650</name>
</gene>
<feature type="domain" description="Beta-ketoacyl-[acyl-carrier-protein] synthase III C-terminal" evidence="3">
    <location>
        <begin position="263"/>
        <end position="361"/>
    </location>
</feature>
<sequence>MNTIMKHSSSIIVGSGCYLPTHRVTNDGFIDHVFFGQDGIKLPAENKEIIEKFQHITGIRERRYVTDDLLASDIAFLAAEDALASSKTDRETLDYIIVAHNFGDISKQNPTSEFVPALASKVKHRLGITNPNTVTYDLTFGCAGWLQGVIQADYYIRSGQAGRVMVIGTETLSRICDPHDRDSMIYADGAGAIILSAIETTERVGILAHAARSYTDELAFVLKMGKSNNPEYRSDRLFLKMQGRKLYEKALKIVPEIIKTCMDRVNVPIDDVDSVLVHQANNKMDEAILRELYGLYGRKHAPEGVMPMTISWLGNSSVATLPTLYSLLASGKIPNYALKAGATIVFAAVGAGVNINALVYKVPE</sequence>
<dbReference type="GO" id="GO:0044550">
    <property type="term" value="P:secondary metabolite biosynthetic process"/>
    <property type="evidence" value="ECO:0007669"/>
    <property type="project" value="TreeGrafter"/>
</dbReference>
<keyword evidence="1" id="KW-0808">Transferase</keyword>
<dbReference type="PROSITE" id="PS51257">
    <property type="entry name" value="PROKAR_LIPOPROTEIN"/>
    <property type="match status" value="1"/>
</dbReference>
<accession>A0A917HS12</accession>
<dbReference type="SUPFAM" id="SSF53901">
    <property type="entry name" value="Thiolase-like"/>
    <property type="match status" value="1"/>
</dbReference>
<dbReference type="InterPro" id="IPR013751">
    <property type="entry name" value="ACP_syn_III_N"/>
</dbReference>